<keyword evidence="2" id="KW-1185">Reference proteome</keyword>
<dbReference type="PANTHER" id="PTHR19964:SF92">
    <property type="entry name" value="PATJ HOMOLOG"/>
    <property type="match status" value="1"/>
</dbReference>
<dbReference type="InterPro" id="IPR036034">
    <property type="entry name" value="PDZ_sf"/>
</dbReference>
<dbReference type="CDD" id="cd06667">
    <property type="entry name" value="PDZ2_MUPP1-like"/>
    <property type="match status" value="1"/>
</dbReference>
<dbReference type="AlphaFoldDB" id="A0A915L7S7"/>
<dbReference type="PROSITE" id="PS50106">
    <property type="entry name" value="PDZ"/>
    <property type="match status" value="1"/>
</dbReference>
<name>A0A915L7S7_ROMCU</name>
<evidence type="ECO:0000313" key="2">
    <source>
        <dbReference type="Proteomes" id="UP000887565"/>
    </source>
</evidence>
<protein>
    <submittedName>
        <fullName evidence="3">PDZ domain-containing protein</fullName>
    </submittedName>
</protein>
<dbReference type="Gene3D" id="2.30.42.10">
    <property type="match status" value="1"/>
</dbReference>
<proteinExistence type="predicted"/>
<dbReference type="InterPro" id="IPR001478">
    <property type="entry name" value="PDZ"/>
</dbReference>
<sequence>MMLKRNEKRVFDSLIRDNALMLKKYLSLTVDVLKYHEAPKGDGRRSETDAKLYGEWTQVQIIELQNNGSTLGFGIVGGRSTGVVVKTVLAGGLAGKDGRLRPGDHILQINDINVQGMTSEQVAMILRQEDKPMLKLIVGRSTTVTSPHPSHSSWNEADPTNLVNNDGAFTIATKSVLDRHEFEHHLIEMQQFIKNKEKEENQILNTDFVADSNEQKLSITKCDRCMDHFKMNGVLRLGNHFDNLDMVKKSDHQGVYFMKEKLIE</sequence>
<dbReference type="InterPro" id="IPR051342">
    <property type="entry name" value="PDZ_scaffold"/>
</dbReference>
<organism evidence="2 3">
    <name type="scientific">Romanomermis culicivorax</name>
    <name type="common">Nematode worm</name>
    <dbReference type="NCBI Taxonomy" id="13658"/>
    <lineage>
        <taxon>Eukaryota</taxon>
        <taxon>Metazoa</taxon>
        <taxon>Ecdysozoa</taxon>
        <taxon>Nematoda</taxon>
        <taxon>Enoplea</taxon>
        <taxon>Dorylaimia</taxon>
        <taxon>Mermithida</taxon>
        <taxon>Mermithoidea</taxon>
        <taxon>Mermithidae</taxon>
        <taxon>Romanomermis</taxon>
    </lineage>
</organism>
<dbReference type="WBParaSite" id="nRc.2.0.1.t46528-RA">
    <property type="protein sequence ID" value="nRc.2.0.1.t46528-RA"/>
    <property type="gene ID" value="nRc.2.0.1.g46528"/>
</dbReference>
<dbReference type="Pfam" id="PF00595">
    <property type="entry name" value="PDZ"/>
    <property type="match status" value="1"/>
</dbReference>
<dbReference type="PANTHER" id="PTHR19964">
    <property type="entry name" value="MULTIPLE PDZ DOMAIN PROTEIN"/>
    <property type="match status" value="1"/>
</dbReference>
<dbReference type="Proteomes" id="UP000887565">
    <property type="component" value="Unplaced"/>
</dbReference>
<evidence type="ECO:0000259" key="1">
    <source>
        <dbReference type="PROSITE" id="PS50106"/>
    </source>
</evidence>
<accession>A0A915L7S7</accession>
<feature type="domain" description="PDZ" evidence="1">
    <location>
        <begin position="58"/>
        <end position="128"/>
    </location>
</feature>
<dbReference type="SUPFAM" id="SSF50156">
    <property type="entry name" value="PDZ domain-like"/>
    <property type="match status" value="1"/>
</dbReference>
<evidence type="ECO:0000313" key="3">
    <source>
        <dbReference type="WBParaSite" id="nRc.2.0.1.t46528-RA"/>
    </source>
</evidence>
<dbReference type="SMART" id="SM00228">
    <property type="entry name" value="PDZ"/>
    <property type="match status" value="1"/>
</dbReference>
<reference evidence="3" key="1">
    <citation type="submission" date="2022-11" db="UniProtKB">
        <authorList>
            <consortium name="WormBaseParasite"/>
        </authorList>
    </citation>
    <scope>IDENTIFICATION</scope>
</reference>